<organism evidence="23 24">
    <name type="scientific">Minwuia thermotolerans</name>
    <dbReference type="NCBI Taxonomy" id="2056226"/>
    <lineage>
        <taxon>Bacteria</taxon>
        <taxon>Pseudomonadati</taxon>
        <taxon>Pseudomonadota</taxon>
        <taxon>Alphaproteobacteria</taxon>
        <taxon>Minwuiales</taxon>
        <taxon>Minwuiaceae</taxon>
        <taxon>Minwuia</taxon>
    </lineage>
</organism>
<evidence type="ECO:0000256" key="12">
    <source>
        <dbReference type="ARBA" id="ARBA00022840"/>
    </source>
</evidence>
<keyword evidence="15" id="KW-0233">DNA recombination</keyword>
<keyword evidence="8" id="KW-0547">Nucleotide-binding</keyword>
<dbReference type="EC" id="6.5.1.1" evidence="2"/>
<evidence type="ECO:0000256" key="15">
    <source>
        <dbReference type="ARBA" id="ARBA00023172"/>
    </source>
</evidence>
<dbReference type="PROSITE" id="PS50160">
    <property type="entry name" value="DNA_LIGASE_A3"/>
    <property type="match status" value="1"/>
</dbReference>
<gene>
    <name evidence="23" type="primary">ligD</name>
    <name evidence="23" type="ORF">CVT23_09105</name>
</gene>
<dbReference type="NCBIfam" id="NF004628">
    <property type="entry name" value="PRK05972.1"/>
    <property type="match status" value="1"/>
</dbReference>
<evidence type="ECO:0000256" key="9">
    <source>
        <dbReference type="ARBA" id="ARBA00022763"/>
    </source>
</evidence>
<evidence type="ECO:0000256" key="21">
    <source>
        <dbReference type="SAM" id="MobiDB-lite"/>
    </source>
</evidence>
<proteinExistence type="predicted"/>
<dbReference type="Pfam" id="PF01068">
    <property type="entry name" value="DNA_ligase_A_M"/>
    <property type="match status" value="1"/>
</dbReference>
<dbReference type="AlphaFoldDB" id="A0A2M9G2I4"/>
<dbReference type="NCBIfam" id="TIGR02778">
    <property type="entry name" value="ligD_pol"/>
    <property type="match status" value="1"/>
</dbReference>
<dbReference type="InterPro" id="IPR012340">
    <property type="entry name" value="NA-bd_OB-fold"/>
</dbReference>
<dbReference type="GO" id="GO:0046872">
    <property type="term" value="F:metal ion binding"/>
    <property type="evidence" value="ECO:0007669"/>
    <property type="project" value="UniProtKB-KW"/>
</dbReference>
<evidence type="ECO:0000256" key="10">
    <source>
        <dbReference type="ARBA" id="ARBA00022801"/>
    </source>
</evidence>
<comment type="cofactor">
    <cofactor evidence="1">
        <name>Mn(2+)</name>
        <dbReference type="ChEBI" id="CHEBI:29035"/>
    </cofactor>
</comment>
<feature type="compositionally biased region" description="Polar residues" evidence="21">
    <location>
        <begin position="1"/>
        <end position="10"/>
    </location>
</feature>
<dbReference type="GO" id="GO:0006281">
    <property type="term" value="P:DNA repair"/>
    <property type="evidence" value="ECO:0007669"/>
    <property type="project" value="UniProtKB-KW"/>
</dbReference>
<dbReference type="Gene3D" id="3.30.470.30">
    <property type="entry name" value="DNA ligase/mRNA capping enzyme"/>
    <property type="match status" value="1"/>
</dbReference>
<dbReference type="GO" id="GO:0005524">
    <property type="term" value="F:ATP binding"/>
    <property type="evidence" value="ECO:0007669"/>
    <property type="project" value="UniProtKB-KW"/>
</dbReference>
<dbReference type="GO" id="GO:0003910">
    <property type="term" value="F:DNA ligase (ATP) activity"/>
    <property type="evidence" value="ECO:0007669"/>
    <property type="project" value="UniProtKB-EC"/>
</dbReference>
<accession>A0A2M9G2I4</accession>
<dbReference type="Gene3D" id="3.30.1490.70">
    <property type="match status" value="1"/>
</dbReference>
<evidence type="ECO:0000256" key="2">
    <source>
        <dbReference type="ARBA" id="ARBA00012727"/>
    </source>
</evidence>
<feature type="compositionally biased region" description="Basic and acidic residues" evidence="21">
    <location>
        <begin position="12"/>
        <end position="21"/>
    </location>
</feature>
<dbReference type="SUPFAM" id="SSF56091">
    <property type="entry name" value="DNA ligase/mRNA capping enzyme, catalytic domain"/>
    <property type="match status" value="1"/>
</dbReference>
<sequence>MASTRNLKTYQSKRDFRESPEPRGSVSKTDGRLYVIQSHDASRHHYDFRLELDGVLLSWAIPKGPSLDPSDKRLAVRTEDHPVDYGGFEGVIPKGYGAGTVMLWDRGEWEAKDDPREALEKGELKFTLKGARLKGGWALVRMKGGKDGGKENWLLVKEKDDHADPETEPGERWTTSVKSRRKMKTIADEGQDLKKGKRYSPGGRAATKPKKSSSGQGGGSSGAKSKGKNAGTGNGGMALEFIEPQLATLVDDPPEGEEWLHEIKYDGYRIQAKIKDGEVRLISRNGKDWTDRYPDVAGALKKLKIDSAVMDGELVALDDRGHSNFSRLQQSQRKGDVSLRYYVFDLLHLDGKDIRKSPLTDRKAKLADVVPAKDQRVRYSDHIEGSGEATIEKACDMGMEGIVSKKADAPYKSGRGRGWLKSKCVGDDEFVIVGYRRSDKRGRPFSSLLLGAWDGDELVYRGRVGTGYDARDFDELGGKLDRLSRKTCPLADPPSEARRGAVWVTPKLVAQVAYTEMTGDGLLRHPSYKGLREDKAAREVRTGSPQPGDGENEMELENVRITSPDKVLFPEQGATKRRVAEYLHGNAERILTWLADRPLTFVRCPDGRDDECFFQQHHTASTPDEIGWVEIEESGGKTARHLVISDARGLVAAAQIAVLEFHLWGARKDRIDRPERIVFDLDPDEGLDFRDVRAAARELKDILEGVGLKSYPMLTGGKGIHVIVPIQRRRGWDDVKAFAAGLARRMAAADPDGYVAQASKAKRKGRIFIDWLRNERGATAIAPYSPRARAGAPVATPVGWEELARIDRANRYTLDNIGARLKRLKSDPWEGYGEERQSVTDELLAFVKAD</sequence>
<keyword evidence="17" id="KW-0464">Manganese</keyword>
<evidence type="ECO:0000256" key="20">
    <source>
        <dbReference type="ARBA" id="ARBA00034003"/>
    </source>
</evidence>
<evidence type="ECO:0000313" key="23">
    <source>
        <dbReference type="EMBL" id="PJK29918.1"/>
    </source>
</evidence>
<keyword evidence="5" id="KW-0548">Nucleotidyltransferase</keyword>
<evidence type="ECO:0000259" key="22">
    <source>
        <dbReference type="PROSITE" id="PS50160"/>
    </source>
</evidence>
<dbReference type="InterPro" id="IPR014145">
    <property type="entry name" value="LigD_pol_dom"/>
</dbReference>
<evidence type="ECO:0000256" key="16">
    <source>
        <dbReference type="ARBA" id="ARBA00023204"/>
    </source>
</evidence>
<dbReference type="Gene3D" id="3.90.920.10">
    <property type="entry name" value="DNA primase, PRIM domain"/>
    <property type="match status" value="1"/>
</dbReference>
<evidence type="ECO:0000256" key="13">
    <source>
        <dbReference type="ARBA" id="ARBA00022932"/>
    </source>
</evidence>
<evidence type="ECO:0000256" key="19">
    <source>
        <dbReference type="ARBA" id="ARBA00029943"/>
    </source>
</evidence>
<keyword evidence="18" id="KW-0511">Multifunctional enzyme</keyword>
<dbReference type="NCBIfam" id="TIGR02777">
    <property type="entry name" value="LigD_PE_dom"/>
    <property type="match status" value="1"/>
</dbReference>
<evidence type="ECO:0000256" key="17">
    <source>
        <dbReference type="ARBA" id="ARBA00023211"/>
    </source>
</evidence>
<dbReference type="EMBL" id="PHIG01000031">
    <property type="protein sequence ID" value="PJK29918.1"/>
    <property type="molecule type" value="Genomic_DNA"/>
</dbReference>
<comment type="catalytic activity">
    <reaction evidence="20">
        <text>ATP + (deoxyribonucleotide)n-3'-hydroxyl + 5'-phospho-(deoxyribonucleotide)m = (deoxyribonucleotide)n+m + AMP + diphosphate.</text>
        <dbReference type="EC" id="6.5.1.1"/>
    </reaction>
</comment>
<dbReference type="InterPro" id="IPR033651">
    <property type="entry name" value="PaeLigD_Pol-like"/>
</dbReference>
<evidence type="ECO:0000256" key="14">
    <source>
        <dbReference type="ARBA" id="ARBA00023125"/>
    </source>
</evidence>
<dbReference type="Pfam" id="PF04679">
    <property type="entry name" value="DNA_ligase_A_C"/>
    <property type="match status" value="1"/>
</dbReference>
<keyword evidence="3 23" id="KW-0436">Ligase</keyword>
<evidence type="ECO:0000313" key="24">
    <source>
        <dbReference type="Proteomes" id="UP000229498"/>
    </source>
</evidence>
<feature type="region of interest" description="Disordered" evidence="21">
    <location>
        <begin position="158"/>
        <end position="236"/>
    </location>
</feature>
<dbReference type="Proteomes" id="UP000229498">
    <property type="component" value="Unassembled WGS sequence"/>
</dbReference>
<evidence type="ECO:0000256" key="11">
    <source>
        <dbReference type="ARBA" id="ARBA00022839"/>
    </source>
</evidence>
<keyword evidence="14" id="KW-0238">DNA-binding</keyword>
<keyword evidence="10" id="KW-0378">Hydrolase</keyword>
<protein>
    <recommendedName>
        <fullName evidence="2">DNA ligase (ATP)</fullName>
        <ecNumber evidence="2">6.5.1.1</ecNumber>
    </recommendedName>
    <alternativeName>
        <fullName evidence="19">NHEJ DNA polymerase</fullName>
    </alternativeName>
</protein>
<keyword evidence="13" id="KW-0239">DNA-directed DNA polymerase</keyword>
<evidence type="ECO:0000256" key="4">
    <source>
        <dbReference type="ARBA" id="ARBA00022679"/>
    </source>
</evidence>
<dbReference type="InterPro" id="IPR012309">
    <property type="entry name" value="DNA_ligase_ATP-dep_C"/>
</dbReference>
<dbReference type="GO" id="GO:0006310">
    <property type="term" value="P:DNA recombination"/>
    <property type="evidence" value="ECO:0007669"/>
    <property type="project" value="UniProtKB-KW"/>
</dbReference>
<dbReference type="GO" id="GO:0003887">
    <property type="term" value="F:DNA-directed DNA polymerase activity"/>
    <property type="evidence" value="ECO:0007669"/>
    <property type="project" value="UniProtKB-KW"/>
</dbReference>
<keyword evidence="9" id="KW-0227">DNA damage</keyword>
<reference evidence="23 24" key="1">
    <citation type="submission" date="2017-11" db="EMBL/GenBank/DDBJ databases">
        <title>Draft genome sequence of Rhizobiales bacterium SY3-13.</title>
        <authorList>
            <person name="Sun C."/>
        </authorList>
    </citation>
    <scope>NUCLEOTIDE SEQUENCE [LARGE SCALE GENOMIC DNA]</scope>
    <source>
        <strain evidence="23 24">SY3-13</strain>
    </source>
</reference>
<feature type="compositionally biased region" description="Basic and acidic residues" evidence="21">
    <location>
        <begin position="185"/>
        <end position="194"/>
    </location>
</feature>
<keyword evidence="24" id="KW-1185">Reference proteome</keyword>
<dbReference type="CDD" id="cd04862">
    <property type="entry name" value="PaeLigD_Pol_like"/>
    <property type="match status" value="1"/>
</dbReference>
<evidence type="ECO:0000256" key="1">
    <source>
        <dbReference type="ARBA" id="ARBA00001936"/>
    </source>
</evidence>
<dbReference type="RefSeq" id="WP_109793195.1">
    <property type="nucleotide sequence ID" value="NZ_PHIG01000031.1"/>
</dbReference>
<keyword evidence="4" id="KW-0808">Transferase</keyword>
<dbReference type="InterPro" id="IPR052171">
    <property type="entry name" value="NHEJ_LigD"/>
</dbReference>
<name>A0A2M9G2I4_9PROT</name>
<evidence type="ECO:0000256" key="3">
    <source>
        <dbReference type="ARBA" id="ARBA00022598"/>
    </source>
</evidence>
<keyword evidence="16" id="KW-0234">DNA repair</keyword>
<dbReference type="InterPro" id="IPR012310">
    <property type="entry name" value="DNA_ligase_ATP-dep_cent"/>
</dbReference>
<dbReference type="GO" id="GO:0003677">
    <property type="term" value="F:DNA binding"/>
    <property type="evidence" value="ECO:0007669"/>
    <property type="project" value="UniProtKB-KW"/>
</dbReference>
<keyword evidence="6" id="KW-0540">Nuclease</keyword>
<dbReference type="SUPFAM" id="SSF50249">
    <property type="entry name" value="Nucleic acid-binding proteins"/>
    <property type="match status" value="1"/>
</dbReference>
<dbReference type="InterPro" id="IPR014146">
    <property type="entry name" value="LigD_ligase_dom"/>
</dbReference>
<dbReference type="PANTHER" id="PTHR42705">
    <property type="entry name" value="BIFUNCTIONAL NON-HOMOLOGOUS END JOINING PROTEIN LIGD"/>
    <property type="match status" value="1"/>
</dbReference>
<dbReference type="PANTHER" id="PTHR42705:SF2">
    <property type="entry name" value="BIFUNCTIONAL NON-HOMOLOGOUS END JOINING PROTEIN LIGD"/>
    <property type="match status" value="1"/>
</dbReference>
<evidence type="ECO:0000256" key="7">
    <source>
        <dbReference type="ARBA" id="ARBA00022723"/>
    </source>
</evidence>
<dbReference type="InterPro" id="IPR014144">
    <property type="entry name" value="LigD_PE_domain"/>
</dbReference>
<feature type="compositionally biased region" description="Basic and acidic residues" evidence="21">
    <location>
        <begin position="158"/>
        <end position="171"/>
    </location>
</feature>
<evidence type="ECO:0000256" key="5">
    <source>
        <dbReference type="ARBA" id="ARBA00022695"/>
    </source>
</evidence>
<evidence type="ECO:0000256" key="18">
    <source>
        <dbReference type="ARBA" id="ARBA00023268"/>
    </source>
</evidence>
<dbReference type="Pfam" id="PF13298">
    <property type="entry name" value="LigD_N"/>
    <property type="match status" value="1"/>
</dbReference>
<evidence type="ECO:0000256" key="8">
    <source>
        <dbReference type="ARBA" id="ARBA00022741"/>
    </source>
</evidence>
<dbReference type="NCBIfam" id="TIGR02779">
    <property type="entry name" value="NHEJ_ligase_lig"/>
    <property type="match status" value="1"/>
</dbReference>
<feature type="region of interest" description="Disordered" evidence="21">
    <location>
        <begin position="533"/>
        <end position="552"/>
    </location>
</feature>
<dbReference type="GO" id="GO:0004527">
    <property type="term" value="F:exonuclease activity"/>
    <property type="evidence" value="ECO:0007669"/>
    <property type="project" value="UniProtKB-KW"/>
</dbReference>
<dbReference type="CDD" id="cd07906">
    <property type="entry name" value="Adenylation_DNA_ligase_LigD_LigC"/>
    <property type="match status" value="1"/>
</dbReference>
<dbReference type="Gene3D" id="2.40.50.140">
    <property type="entry name" value="Nucleic acid-binding proteins"/>
    <property type="match status" value="1"/>
</dbReference>
<comment type="caution">
    <text evidence="23">The sequence shown here is derived from an EMBL/GenBank/DDBJ whole genome shotgun (WGS) entry which is preliminary data.</text>
</comment>
<dbReference type="OrthoDB" id="9802472at2"/>
<evidence type="ECO:0000256" key="6">
    <source>
        <dbReference type="ARBA" id="ARBA00022722"/>
    </source>
</evidence>
<feature type="domain" description="ATP-dependent DNA ligase family profile" evidence="22">
    <location>
        <begin position="332"/>
        <end position="454"/>
    </location>
</feature>
<dbReference type="Pfam" id="PF21686">
    <property type="entry name" value="LigD_Prim-Pol"/>
    <property type="match status" value="1"/>
</dbReference>
<keyword evidence="12" id="KW-0067">ATP-binding</keyword>
<dbReference type="CDD" id="cd07971">
    <property type="entry name" value="OBF_DNA_ligase_LigD"/>
    <property type="match status" value="1"/>
</dbReference>
<dbReference type="NCBIfam" id="TIGR02776">
    <property type="entry name" value="NHEJ_ligase_prk"/>
    <property type="match status" value="1"/>
</dbReference>
<feature type="region of interest" description="Disordered" evidence="21">
    <location>
        <begin position="1"/>
        <end position="30"/>
    </location>
</feature>
<dbReference type="InterPro" id="IPR014143">
    <property type="entry name" value="NHEJ_ligase_prk"/>
</dbReference>
<keyword evidence="7" id="KW-0479">Metal-binding</keyword>
<keyword evidence="11" id="KW-0269">Exonuclease</keyword>